<keyword evidence="1" id="KW-0812">Transmembrane</keyword>
<dbReference type="InterPro" id="IPR004147">
    <property type="entry name" value="ABC1_dom"/>
</dbReference>
<feature type="domain" description="ABC1 atypical kinase-like" evidence="2">
    <location>
        <begin position="475"/>
        <end position="550"/>
    </location>
</feature>
<dbReference type="Proteomes" id="UP001530377">
    <property type="component" value="Unassembled WGS sequence"/>
</dbReference>
<keyword evidence="1" id="KW-1133">Transmembrane helix</keyword>
<feature type="transmembrane region" description="Helical" evidence="1">
    <location>
        <begin position="78"/>
        <end position="99"/>
    </location>
</feature>
<evidence type="ECO:0000259" key="2">
    <source>
        <dbReference type="Pfam" id="PF03109"/>
    </source>
</evidence>
<keyword evidence="1" id="KW-0472">Membrane</keyword>
<evidence type="ECO:0000256" key="1">
    <source>
        <dbReference type="SAM" id="Phobius"/>
    </source>
</evidence>
<dbReference type="CDD" id="cd05121">
    <property type="entry name" value="ABC1_ADCK3-like"/>
    <property type="match status" value="1"/>
</dbReference>
<feature type="domain" description="ABC1 atypical kinase-like" evidence="2">
    <location>
        <begin position="190"/>
        <end position="359"/>
    </location>
</feature>
<feature type="transmembrane region" description="Helical" evidence="1">
    <location>
        <begin position="52"/>
        <end position="72"/>
    </location>
</feature>
<dbReference type="SUPFAM" id="SSF56112">
    <property type="entry name" value="Protein kinase-like (PK-like)"/>
    <property type="match status" value="1"/>
</dbReference>
<evidence type="ECO:0000313" key="3">
    <source>
        <dbReference type="EMBL" id="KAL3809550.1"/>
    </source>
</evidence>
<protein>
    <recommendedName>
        <fullName evidence="2">ABC1 atypical kinase-like domain-containing protein</fullName>
    </recommendedName>
</protein>
<reference evidence="3 4" key="1">
    <citation type="submission" date="2024-10" db="EMBL/GenBank/DDBJ databases">
        <title>Updated reference genomes for cyclostephanoid diatoms.</title>
        <authorList>
            <person name="Roberts W.R."/>
            <person name="Alverson A.J."/>
        </authorList>
    </citation>
    <scope>NUCLEOTIDE SEQUENCE [LARGE SCALE GENOMIC DNA]</scope>
    <source>
        <strain evidence="3 4">AJA228-03</strain>
    </source>
</reference>
<dbReference type="PANTHER" id="PTHR43173">
    <property type="entry name" value="ABC1 FAMILY PROTEIN"/>
    <property type="match status" value="1"/>
</dbReference>
<dbReference type="Pfam" id="PF03109">
    <property type="entry name" value="ABC1"/>
    <property type="match status" value="2"/>
</dbReference>
<dbReference type="InterPro" id="IPR011009">
    <property type="entry name" value="Kinase-like_dom_sf"/>
</dbReference>
<gene>
    <name evidence="3" type="ORF">ACHAXA_001824</name>
</gene>
<dbReference type="AlphaFoldDB" id="A0ABD3RPL7"/>
<organism evidence="3 4">
    <name type="scientific">Cyclostephanos tholiformis</name>
    <dbReference type="NCBI Taxonomy" id="382380"/>
    <lineage>
        <taxon>Eukaryota</taxon>
        <taxon>Sar</taxon>
        <taxon>Stramenopiles</taxon>
        <taxon>Ochrophyta</taxon>
        <taxon>Bacillariophyta</taxon>
        <taxon>Coscinodiscophyceae</taxon>
        <taxon>Thalassiosirophycidae</taxon>
        <taxon>Stephanodiscales</taxon>
        <taxon>Stephanodiscaceae</taxon>
        <taxon>Cyclostephanos</taxon>
    </lineage>
</organism>
<accession>A0ABD3RPL7</accession>
<evidence type="ECO:0000313" key="4">
    <source>
        <dbReference type="Proteomes" id="UP001530377"/>
    </source>
</evidence>
<dbReference type="EMBL" id="JALLPB020000396">
    <property type="protein sequence ID" value="KAL3809550.1"/>
    <property type="molecule type" value="Genomic_DNA"/>
</dbReference>
<comment type="caution">
    <text evidence="3">The sequence shown here is derived from an EMBL/GenBank/DDBJ whole genome shotgun (WGS) entry which is preliminary data.</text>
</comment>
<name>A0ABD3RPL7_9STRA</name>
<sequence>MIFQTPANPTNRRASTHHRHLTTNGIIDIAMCRASPPLNEGKATNLHRRSSLSAISMAPLPAIIAGNLASIFKPPFSLSRILLLLVIASLVSFASFYTFHRGFRRTIQFWRGMAPLFVRYKYVTIKAERIDRVGPEEMERRLNSYRESTAPRLVDLILRMGGIYVKIGQVMGTIGQGLLPQQYLDALRPLQDGVPPRTYAEVSDIITRSTGKSMDELFVSFEELPIGSASIAQVHRARLRPKNEGEEPMQVVIKVQYPEVAELFEADLSNLELATRLFSPENVEVTRALRKRHENELNFTQEAENLRECTRDMQRHGLEPNLVRIPRVVDEICTPNVLAMEYLEGISLSKAIAVEQRRVAKALGMSDGDELKKVLASKMRKHFENGGGATGEDGVIRGVLGGNRMRLLNAIGPSAAALLRTYASVKDEIENAALSASKFGSLIRRRLSRGGDIGNPNDRIHDSMGSNNRKKGKVNLGRALKTLVHVHGIQLLLSGTYNADPHPGNILILPDGRLGLLDYGMVGRLSIEDRKTVAKTIMALSDNDKRATAKIYRENGYKVSFRDTEHVDDATLHRFASFHLDRFDLSPLTLDNGEVIDTLELFRNTREKVVPSFVEEGRRLGGLLMGVTAQAARPISLAKEWRPIAQDLLKKKVD</sequence>
<proteinExistence type="predicted"/>
<dbReference type="InterPro" id="IPR051130">
    <property type="entry name" value="Mito_struct-func_regulator"/>
</dbReference>
<dbReference type="PANTHER" id="PTHR43173:SF34">
    <property type="entry name" value="ABC1 ATYPICAL KINASE-LIKE DOMAIN-CONTAINING PROTEIN"/>
    <property type="match status" value="1"/>
</dbReference>
<keyword evidence="4" id="KW-1185">Reference proteome</keyword>